<sequence length="616" mass="69510">MASSVSEADWCTARKGISLLLNNKTKEAEALFSQHPCSFHIKAGRSFLLFMNALMTFEDDKLQQAVQVLRDMERECAGDIGWLKSMRNRVFGSDFTDSDYVRKLERQVVLADSQVCAALLTLLQQELSGYVRGGWILRKAWRVYQHTYNQILELYRRTFGSNPSGFHSMYGTPDANDGTSSQQLSPASPSSDWSIPSYDGPSTTSLSSSMPSPSGLRSSLSMLFSLAGITSEQQTPFVEPSEVTRLMSAVSFGYGIFQLSVSLLPPSLLKLIHFLGFEGDRHAGLTALMYSRLSEDMRAPLATLSLLWYHTIARPFFAIDGSNVKAGVDAAKELIAECSPEFENSALFLFFVGRIERLQSNVSRALRAYKKAVELSTQREVTLLCLHEVAWCHLIHLNYKDAQSSLTTLQEESRWSKSFYAYLATVCSGAEGDLDILLLTYKKLLIFMEGTMKETQLGLFISKRAPKLINEENGCAYSPTYYKFLIYELLYLWNALPSCSNESLNSILLECKNSYFEEPMDGLSDLIEGISYSYLRDKEAAARCYRNCLKRRLPSKDNEDRHISAFALYELGNILYIQSNIEEGRCVLQRALSQYKDYDFESRLTVRIHAALKKVS</sequence>
<feature type="compositionally biased region" description="Low complexity" evidence="1">
    <location>
        <begin position="180"/>
        <end position="191"/>
    </location>
</feature>
<proteinExistence type="predicted"/>
<evidence type="ECO:0000313" key="2">
    <source>
        <dbReference type="Proteomes" id="UP000695007"/>
    </source>
</evidence>
<dbReference type="Proteomes" id="UP000695007">
    <property type="component" value="Unplaced"/>
</dbReference>
<dbReference type="InterPro" id="IPR019412">
    <property type="entry name" value="IML2/TPR_39"/>
</dbReference>
<dbReference type="PANTHER" id="PTHR31859">
    <property type="entry name" value="TETRATRICOPEPTIDE REPEAT PROTEIN 39 FAMILY MEMBER"/>
    <property type="match status" value="1"/>
</dbReference>
<dbReference type="KEGG" id="csol:105361227"/>
<dbReference type="RefSeq" id="XP_011496639.1">
    <property type="nucleotide sequence ID" value="XM_011498337.1"/>
</dbReference>
<gene>
    <name evidence="3" type="primary">LOC105361227</name>
</gene>
<feature type="compositionally biased region" description="Low complexity" evidence="1">
    <location>
        <begin position="200"/>
        <end position="213"/>
    </location>
</feature>
<dbReference type="PANTHER" id="PTHR31859:SF1">
    <property type="entry name" value="TETRATRICOPEPTIDE REPEAT PROTEIN 39C"/>
    <property type="match status" value="1"/>
</dbReference>
<dbReference type="InterPro" id="IPR011990">
    <property type="entry name" value="TPR-like_helical_dom_sf"/>
</dbReference>
<name>A0AAJ6YEK5_9HYME</name>
<dbReference type="AlphaFoldDB" id="A0AAJ6YEK5"/>
<protein>
    <submittedName>
        <fullName evidence="3">Tetratricopeptide repeat protein 39C-like</fullName>
    </submittedName>
</protein>
<dbReference type="Pfam" id="PF10300">
    <property type="entry name" value="Iml2-TPR_39"/>
    <property type="match status" value="1"/>
</dbReference>
<dbReference type="GO" id="GO:0060271">
    <property type="term" value="P:cilium assembly"/>
    <property type="evidence" value="ECO:0007669"/>
    <property type="project" value="TreeGrafter"/>
</dbReference>
<dbReference type="SUPFAM" id="SSF48452">
    <property type="entry name" value="TPR-like"/>
    <property type="match status" value="1"/>
</dbReference>
<feature type="region of interest" description="Disordered" evidence="1">
    <location>
        <begin position="166"/>
        <end position="213"/>
    </location>
</feature>
<keyword evidence="2" id="KW-1185">Reference proteome</keyword>
<dbReference type="GeneID" id="105361227"/>
<organism evidence="2 3">
    <name type="scientific">Ceratosolen solmsi marchali</name>
    <dbReference type="NCBI Taxonomy" id="326594"/>
    <lineage>
        <taxon>Eukaryota</taxon>
        <taxon>Metazoa</taxon>
        <taxon>Ecdysozoa</taxon>
        <taxon>Arthropoda</taxon>
        <taxon>Hexapoda</taxon>
        <taxon>Insecta</taxon>
        <taxon>Pterygota</taxon>
        <taxon>Neoptera</taxon>
        <taxon>Endopterygota</taxon>
        <taxon>Hymenoptera</taxon>
        <taxon>Apocrita</taxon>
        <taxon>Proctotrupomorpha</taxon>
        <taxon>Chalcidoidea</taxon>
        <taxon>Agaonidae</taxon>
        <taxon>Agaoninae</taxon>
        <taxon>Ceratosolen</taxon>
    </lineage>
</organism>
<dbReference type="Gene3D" id="1.25.40.10">
    <property type="entry name" value="Tetratricopeptide repeat domain"/>
    <property type="match status" value="1"/>
</dbReference>
<reference evidence="3" key="1">
    <citation type="submission" date="2025-08" db="UniProtKB">
        <authorList>
            <consortium name="RefSeq"/>
        </authorList>
    </citation>
    <scope>IDENTIFICATION</scope>
</reference>
<accession>A0AAJ6YEK5</accession>
<evidence type="ECO:0000313" key="3">
    <source>
        <dbReference type="RefSeq" id="XP_011496639.1"/>
    </source>
</evidence>
<evidence type="ECO:0000256" key="1">
    <source>
        <dbReference type="SAM" id="MobiDB-lite"/>
    </source>
</evidence>